<keyword evidence="3" id="KW-1185">Reference proteome</keyword>
<evidence type="ECO:0000313" key="3">
    <source>
        <dbReference type="Proteomes" id="UP001203852"/>
    </source>
</evidence>
<protein>
    <recommendedName>
        <fullName evidence="4">Secreted protein</fullName>
    </recommendedName>
</protein>
<sequence length="168" mass="18799">MCAMPLMLSTTHLVRWAFTLAIAIFPLENRSPHLGFDSRSCISHRSCIFLHIEAGHVTREESTITREVLTAPCRLPREVTSTAVTRAACSITLPEVAFEERLNDDHECSQLLPHAIAVQEPYNAIMERIRQNQLGTAQKGQAEVVCAPKSQRLALVCCRRTLPPVVQR</sequence>
<feature type="signal peptide" evidence="1">
    <location>
        <begin position="1"/>
        <end position="21"/>
    </location>
</feature>
<evidence type="ECO:0000256" key="1">
    <source>
        <dbReference type="SAM" id="SignalP"/>
    </source>
</evidence>
<dbReference type="AlphaFoldDB" id="A0AAN6DU15"/>
<comment type="caution">
    <text evidence="2">The sequence shown here is derived from an EMBL/GenBank/DDBJ whole genome shotgun (WGS) entry which is preliminary data.</text>
</comment>
<dbReference type="Proteomes" id="UP001203852">
    <property type="component" value="Unassembled WGS sequence"/>
</dbReference>
<keyword evidence="1" id="KW-0732">Signal</keyword>
<evidence type="ECO:0000313" key="2">
    <source>
        <dbReference type="EMBL" id="KAI1612659.1"/>
    </source>
</evidence>
<reference evidence="2" key="1">
    <citation type="journal article" date="2022" name="bioRxiv">
        <title>Deciphering the potential niche of two novel black yeast fungi from a biological soil crust based on their genomes, phenotypes, and melanin regulation.</title>
        <authorList>
            <consortium name="DOE Joint Genome Institute"/>
            <person name="Carr E.C."/>
            <person name="Barton Q."/>
            <person name="Grambo S."/>
            <person name="Sullivan M."/>
            <person name="Renfro C.M."/>
            <person name="Kuo A."/>
            <person name="Pangilinan J."/>
            <person name="Lipzen A."/>
            <person name="Keymanesh K."/>
            <person name="Savage E."/>
            <person name="Barry K."/>
            <person name="Grigoriev I.V."/>
            <person name="Riekhof W.R."/>
            <person name="Harris S.S."/>
        </authorList>
    </citation>
    <scope>NUCLEOTIDE SEQUENCE</scope>
    <source>
        <strain evidence="2">JF 03-4F</strain>
    </source>
</reference>
<accession>A0AAN6DU15</accession>
<name>A0AAN6DU15_9EURO</name>
<dbReference type="EMBL" id="MU404354">
    <property type="protein sequence ID" value="KAI1612659.1"/>
    <property type="molecule type" value="Genomic_DNA"/>
</dbReference>
<organism evidence="2 3">
    <name type="scientific">Exophiala viscosa</name>
    <dbReference type="NCBI Taxonomy" id="2486360"/>
    <lineage>
        <taxon>Eukaryota</taxon>
        <taxon>Fungi</taxon>
        <taxon>Dikarya</taxon>
        <taxon>Ascomycota</taxon>
        <taxon>Pezizomycotina</taxon>
        <taxon>Eurotiomycetes</taxon>
        <taxon>Chaetothyriomycetidae</taxon>
        <taxon>Chaetothyriales</taxon>
        <taxon>Herpotrichiellaceae</taxon>
        <taxon>Exophiala</taxon>
    </lineage>
</organism>
<feature type="chain" id="PRO_5042952359" description="Secreted protein" evidence="1">
    <location>
        <begin position="22"/>
        <end position="168"/>
    </location>
</feature>
<evidence type="ECO:0008006" key="4">
    <source>
        <dbReference type="Google" id="ProtNLM"/>
    </source>
</evidence>
<gene>
    <name evidence="2" type="ORF">EDD36DRAFT_243378</name>
</gene>
<proteinExistence type="predicted"/>